<proteinExistence type="predicted"/>
<dbReference type="EMBL" id="CP027231">
    <property type="protein sequence ID" value="AVM52193.1"/>
    <property type="molecule type" value="Genomic_DNA"/>
</dbReference>
<dbReference type="Gene3D" id="1.10.10.60">
    <property type="entry name" value="Homeodomain-like"/>
    <property type="match status" value="1"/>
</dbReference>
<dbReference type="CDD" id="cd17574">
    <property type="entry name" value="REC_OmpR"/>
    <property type="match status" value="1"/>
</dbReference>
<dbReference type="InterPro" id="IPR001789">
    <property type="entry name" value="Sig_transdc_resp-reg_receiver"/>
</dbReference>
<dbReference type="PROSITE" id="PS00041">
    <property type="entry name" value="HTH_ARAC_FAMILY_1"/>
    <property type="match status" value="1"/>
</dbReference>
<comment type="catalytic activity">
    <reaction evidence="1">
        <text>ATP + protein L-histidine = ADP + protein N-phospho-L-histidine.</text>
        <dbReference type="EC" id="2.7.13.3"/>
    </reaction>
</comment>
<dbReference type="Pfam" id="PF02518">
    <property type="entry name" value="HATPase_c"/>
    <property type="match status" value="1"/>
</dbReference>
<dbReference type="Proteomes" id="UP000238304">
    <property type="component" value="Chromosome"/>
</dbReference>
<dbReference type="Pfam" id="PF00072">
    <property type="entry name" value="Response_reg"/>
    <property type="match status" value="1"/>
</dbReference>
<evidence type="ECO:0000256" key="1">
    <source>
        <dbReference type="ARBA" id="ARBA00000085"/>
    </source>
</evidence>
<dbReference type="SUPFAM" id="SSF69322">
    <property type="entry name" value="Tricorn protease domain 2"/>
    <property type="match status" value="1"/>
</dbReference>
<keyword evidence="6" id="KW-0804">Transcription</keyword>
<keyword evidence="8" id="KW-0812">Transmembrane</keyword>
<dbReference type="SUPFAM" id="SSF52172">
    <property type="entry name" value="CheY-like"/>
    <property type="match status" value="1"/>
</dbReference>
<dbReference type="EC" id="2.7.13.3" evidence="2"/>
<dbReference type="InterPro" id="IPR003661">
    <property type="entry name" value="HisK_dim/P_dom"/>
</dbReference>
<dbReference type="SUPFAM" id="SSF55874">
    <property type="entry name" value="ATPase domain of HSP90 chaperone/DNA topoisomerase II/histidine kinase"/>
    <property type="match status" value="1"/>
</dbReference>
<dbReference type="InterPro" id="IPR011006">
    <property type="entry name" value="CheY-like_superfamily"/>
</dbReference>
<evidence type="ECO:0000256" key="5">
    <source>
        <dbReference type="ARBA" id="ARBA00023125"/>
    </source>
</evidence>
<dbReference type="InterPro" id="IPR005467">
    <property type="entry name" value="His_kinase_dom"/>
</dbReference>
<dbReference type="PANTHER" id="PTHR43547">
    <property type="entry name" value="TWO-COMPONENT HISTIDINE KINASE"/>
    <property type="match status" value="1"/>
</dbReference>
<sequence>MEKHLANGLGRNLGTVLVLIFLCWPSLRAAANRTPYYQFKQLSIDEGLPSSVTALYNDGRGSLWIGTKQGVYRFNGEKIRKYATSADVAEFTGAAGAANFAAPADAFGVADVTDNLHYILHIQGDKSGRIWFAAIGGVLCYEPEQRDLKPLFRNGRPVAANHVVPDGERIFIPVADTLLVYGLHKELLYSVPFSLRGVRPLQLLPYDGRHFLMIDTFGRLLLLDKRNGSIDRAPMQGDTSGVNCLYRDAKGRYWIACYGRGVKCYAHDGTLLAEYNCSNGKLNNDIVLDIKEWGGALWMATDGGGINVLYTDTGEAQHITAQRFPNFPANSATCLCPTDDYLWIGMVREGILGARKSFIKTYTKASLNLRLGLSGKCPLCLWEEGDGTLWIGTDGGGVNRFSPDTEEFTHYPATEGKKIVSLCPLSDAELLLSGFTSGLFSLNKRTGAYRRFSLPDGEVQRRLESSGSPVNLRLNPDGKIEIYGSEAYRYHPRKGLLTPIRTGLPRIGASWIYIGTAGAEDYYHDRTRIFCRDRAGDRFRYVVERPVNRILTAALAPDGTLWFAEPGGVSRLSPGNPKPERIVLPDGNDLVTSLVAGRDGTVWMGAVGVLYAYDPQRRHFVIYSETDGVLPNDFLPKPVLHARDGNVYMGGSEGLLRVNPALKEDGLPRIPRLFLQEALLDGAPVALPATGALEVENGFTSLNLSVSLAGADLFHKRIYRFRIGGLNEGSIESSRPKLTLQTLPPGTYRITGQCTADNGEWTDFFPLLTLTVLPPWWLRTPFLVAVGLLLLLVAVLFLRARERRMQAELREKERMIYKDKVRALINISHELRTPLTLIYTPLKLLAAGRNIPHEVRTKLLDIFRQTRQMKNLIDMILNIRRMEVEENILRMSAHPFNEWLGGMLDDFRTEFGERGITLRFEPDERIGTVCFDRAQCEIVVSNLLTNACKFSEAGTETLVRTSYEDAGAYLRVTVTDHGIGLRDEDLPHLFTRFYRGDHGLEGTGIGLSYARQLVEMHGGVIGAHANFDGTQGATFSFTLPCRTEAARIKSFPRLELLNRLAPVEPLPGAERVQPATGEKYQSILIVEDDRDLCRLLTCELQALFEEVYEAHDGLEALPLLASRTPQIVVSDVRMPRMDGLKLCRHIKQSPELDYIPVIFLTAYADEQVMEEGYKAGAEAYITKPFDMEMLALRIQTILHARHIVKTHYRPVADLPASPAVSRTHRDEELLLRLQRIIREHIDDPAMDVPFLALRMGMSRATLYNKLKGVIDVGLGEYVARCRMEHAVRLLEETELSISEVAERSGFRHARNFSTLFKAEKGMTPGQWRKEKGRGR</sequence>
<dbReference type="InterPro" id="IPR036097">
    <property type="entry name" value="HisK_dim/P_sf"/>
</dbReference>
<dbReference type="InterPro" id="IPR004358">
    <property type="entry name" value="Sig_transdc_His_kin-like_C"/>
</dbReference>
<evidence type="ECO:0000256" key="7">
    <source>
        <dbReference type="PROSITE-ProRule" id="PRU00169"/>
    </source>
</evidence>
<keyword evidence="8" id="KW-0472">Membrane</keyword>
<dbReference type="PRINTS" id="PR00344">
    <property type="entry name" value="BCTRLSENSOR"/>
</dbReference>
<dbReference type="CDD" id="cd00082">
    <property type="entry name" value="HisKA"/>
    <property type="match status" value="1"/>
</dbReference>
<dbReference type="PROSITE" id="PS50110">
    <property type="entry name" value="RESPONSE_REGULATORY"/>
    <property type="match status" value="1"/>
</dbReference>
<dbReference type="SUPFAM" id="SSF63829">
    <property type="entry name" value="Calcium-dependent phosphotriesterase"/>
    <property type="match status" value="1"/>
</dbReference>
<dbReference type="InterPro" id="IPR015943">
    <property type="entry name" value="WD40/YVTN_repeat-like_dom_sf"/>
</dbReference>
<feature type="transmembrane region" description="Helical" evidence="8">
    <location>
        <begin position="776"/>
        <end position="798"/>
    </location>
</feature>
<dbReference type="GO" id="GO:0016301">
    <property type="term" value="F:kinase activity"/>
    <property type="evidence" value="ECO:0007669"/>
    <property type="project" value="UniProtKB-KW"/>
</dbReference>
<dbReference type="PANTHER" id="PTHR43547:SF2">
    <property type="entry name" value="HYBRID SIGNAL TRANSDUCTION HISTIDINE KINASE C"/>
    <property type="match status" value="1"/>
</dbReference>
<keyword evidence="4" id="KW-0805">Transcription regulation</keyword>
<dbReference type="Gene3D" id="3.40.50.2300">
    <property type="match status" value="1"/>
</dbReference>
<dbReference type="Gene3D" id="3.30.565.10">
    <property type="entry name" value="Histidine kinase-like ATPase, C-terminal domain"/>
    <property type="match status" value="1"/>
</dbReference>
<dbReference type="SMART" id="SM00342">
    <property type="entry name" value="HTH_ARAC"/>
    <property type="match status" value="1"/>
</dbReference>
<dbReference type="Pfam" id="PF07494">
    <property type="entry name" value="Reg_prop"/>
    <property type="match status" value="1"/>
</dbReference>
<keyword evidence="8" id="KW-1133">Transmembrane helix</keyword>
<dbReference type="Gene3D" id="1.10.287.130">
    <property type="match status" value="1"/>
</dbReference>
<evidence type="ECO:0000256" key="2">
    <source>
        <dbReference type="ARBA" id="ARBA00012438"/>
    </source>
</evidence>
<dbReference type="SMART" id="SM00387">
    <property type="entry name" value="HATPase_c"/>
    <property type="match status" value="1"/>
</dbReference>
<dbReference type="InterPro" id="IPR018062">
    <property type="entry name" value="HTH_AraC-typ_CS"/>
</dbReference>
<feature type="modified residue" description="4-aspartylphosphate" evidence="7">
    <location>
        <position position="1131"/>
    </location>
</feature>
<accession>A0ABM6T610</accession>
<dbReference type="InterPro" id="IPR018060">
    <property type="entry name" value="HTH_AraC"/>
</dbReference>
<dbReference type="Pfam" id="PF12833">
    <property type="entry name" value="HTH_18"/>
    <property type="match status" value="1"/>
</dbReference>
<feature type="domain" description="HTH araC/xylS-type" evidence="9">
    <location>
        <begin position="1231"/>
        <end position="1330"/>
    </location>
</feature>
<evidence type="ECO:0000259" key="10">
    <source>
        <dbReference type="PROSITE" id="PS50109"/>
    </source>
</evidence>
<dbReference type="PROSITE" id="PS01124">
    <property type="entry name" value="HTH_ARAC_FAMILY_2"/>
    <property type="match status" value="1"/>
</dbReference>
<feature type="domain" description="Histidine kinase" evidence="10">
    <location>
        <begin position="826"/>
        <end position="1043"/>
    </location>
</feature>
<dbReference type="InterPro" id="IPR009057">
    <property type="entry name" value="Homeodomain-like_sf"/>
</dbReference>
<keyword evidence="12" id="KW-0808">Transferase</keyword>
<keyword evidence="3 7" id="KW-0597">Phosphoprotein</keyword>
<dbReference type="SMART" id="SM00448">
    <property type="entry name" value="REC"/>
    <property type="match status" value="1"/>
</dbReference>
<evidence type="ECO:0000259" key="9">
    <source>
        <dbReference type="PROSITE" id="PS01124"/>
    </source>
</evidence>
<dbReference type="InterPro" id="IPR011110">
    <property type="entry name" value="Reg_prop"/>
</dbReference>
<keyword evidence="12" id="KW-0418">Kinase</keyword>
<dbReference type="Gene3D" id="2.60.40.10">
    <property type="entry name" value="Immunoglobulins"/>
    <property type="match status" value="1"/>
</dbReference>
<evidence type="ECO:0000313" key="12">
    <source>
        <dbReference type="EMBL" id="AVM52193.1"/>
    </source>
</evidence>
<dbReference type="InterPro" id="IPR003594">
    <property type="entry name" value="HATPase_dom"/>
</dbReference>
<evidence type="ECO:0000313" key="13">
    <source>
        <dbReference type="Proteomes" id="UP000238304"/>
    </source>
</evidence>
<feature type="domain" description="Response regulatory" evidence="11">
    <location>
        <begin position="1082"/>
        <end position="1198"/>
    </location>
</feature>
<evidence type="ECO:0000256" key="6">
    <source>
        <dbReference type="ARBA" id="ARBA00023163"/>
    </source>
</evidence>
<evidence type="ECO:0000259" key="11">
    <source>
        <dbReference type="PROSITE" id="PS50110"/>
    </source>
</evidence>
<dbReference type="SUPFAM" id="SSF47384">
    <property type="entry name" value="Homodimeric domain of signal transducing histidine kinase"/>
    <property type="match status" value="1"/>
</dbReference>
<dbReference type="SUPFAM" id="SSF46689">
    <property type="entry name" value="Homeodomain-like"/>
    <property type="match status" value="1"/>
</dbReference>
<evidence type="ECO:0000256" key="4">
    <source>
        <dbReference type="ARBA" id="ARBA00023015"/>
    </source>
</evidence>
<protein>
    <recommendedName>
        <fullName evidence="2">histidine kinase</fullName>
        <ecNumber evidence="2">2.7.13.3</ecNumber>
    </recommendedName>
</protein>
<gene>
    <name evidence="12" type="ORF">C4H11_03825</name>
</gene>
<evidence type="ECO:0000256" key="3">
    <source>
        <dbReference type="ARBA" id="ARBA00022553"/>
    </source>
</evidence>
<dbReference type="SMART" id="SM00388">
    <property type="entry name" value="HisKA"/>
    <property type="match status" value="1"/>
</dbReference>
<dbReference type="InterPro" id="IPR013783">
    <property type="entry name" value="Ig-like_fold"/>
</dbReference>
<dbReference type="PROSITE" id="PS50109">
    <property type="entry name" value="HIS_KIN"/>
    <property type="match status" value="1"/>
</dbReference>
<organism evidence="12 13">
    <name type="scientific">Bacteroides zoogleoformans</name>
    <dbReference type="NCBI Taxonomy" id="28119"/>
    <lineage>
        <taxon>Bacteria</taxon>
        <taxon>Pseudomonadati</taxon>
        <taxon>Bacteroidota</taxon>
        <taxon>Bacteroidia</taxon>
        <taxon>Bacteroidales</taxon>
        <taxon>Bacteroidaceae</taxon>
        <taxon>Bacteroides</taxon>
    </lineage>
</organism>
<dbReference type="Pfam" id="PF00512">
    <property type="entry name" value="HisKA"/>
    <property type="match status" value="1"/>
</dbReference>
<keyword evidence="13" id="KW-1185">Reference proteome</keyword>
<dbReference type="InterPro" id="IPR036890">
    <property type="entry name" value="HATPase_C_sf"/>
</dbReference>
<dbReference type="Gene3D" id="2.130.10.10">
    <property type="entry name" value="YVTN repeat-like/Quinoprotein amine dehydrogenase"/>
    <property type="match status" value="2"/>
</dbReference>
<evidence type="ECO:0000256" key="8">
    <source>
        <dbReference type="SAM" id="Phobius"/>
    </source>
</evidence>
<name>A0ABM6T610_9BACE</name>
<reference evidence="12 13" key="1">
    <citation type="submission" date="2018-02" db="EMBL/GenBank/DDBJ databases">
        <authorList>
            <person name="Holder M.E."/>
            <person name="Ajami N.J."/>
            <person name="Petrosino J.F."/>
        </authorList>
    </citation>
    <scope>NUCLEOTIDE SEQUENCE [LARGE SCALE GENOMIC DNA]</scope>
    <source>
        <strain evidence="12 13">ATCC 33285</strain>
    </source>
</reference>
<keyword evidence="5" id="KW-0238">DNA-binding</keyword>